<name>A0ABS6G416_9FIRM</name>
<organism evidence="1 2">
    <name type="scientific">Alkaliphilus flagellatus</name>
    <dbReference type="NCBI Taxonomy" id="2841507"/>
    <lineage>
        <taxon>Bacteria</taxon>
        <taxon>Bacillati</taxon>
        <taxon>Bacillota</taxon>
        <taxon>Clostridia</taxon>
        <taxon>Peptostreptococcales</taxon>
        <taxon>Natronincolaceae</taxon>
        <taxon>Alkaliphilus</taxon>
    </lineage>
</organism>
<evidence type="ECO:0000313" key="2">
    <source>
        <dbReference type="Proteomes" id="UP000779508"/>
    </source>
</evidence>
<dbReference type="InterPro" id="IPR018540">
    <property type="entry name" value="Spo0E-like"/>
</dbReference>
<dbReference type="Pfam" id="PF09388">
    <property type="entry name" value="SpoOE-like"/>
    <property type="match status" value="1"/>
</dbReference>
<keyword evidence="2" id="KW-1185">Reference proteome</keyword>
<sequence>MKTKEKSKIQLDILKDKLHRMLDDSNGIITDEIVKISQALDEIIIQETERHNYAKKNNTTHE</sequence>
<protein>
    <submittedName>
        <fullName evidence="1">Spo0E family sporulation regulatory protein-aspartic acid phosphatase</fullName>
    </submittedName>
</protein>
<dbReference type="Proteomes" id="UP000779508">
    <property type="component" value="Unassembled WGS sequence"/>
</dbReference>
<proteinExistence type="predicted"/>
<dbReference type="EMBL" id="JAHLQK010000004">
    <property type="protein sequence ID" value="MBU5677118.1"/>
    <property type="molecule type" value="Genomic_DNA"/>
</dbReference>
<gene>
    <name evidence="1" type="ORF">KQI88_11920</name>
</gene>
<evidence type="ECO:0000313" key="1">
    <source>
        <dbReference type="EMBL" id="MBU5677118.1"/>
    </source>
</evidence>
<comment type="caution">
    <text evidence="1">The sequence shown here is derived from an EMBL/GenBank/DDBJ whole genome shotgun (WGS) entry which is preliminary data.</text>
</comment>
<accession>A0ABS6G416</accession>
<dbReference type="RefSeq" id="WP_216417601.1">
    <property type="nucleotide sequence ID" value="NZ_JAHLQK010000004.1"/>
</dbReference>
<reference evidence="1 2" key="1">
    <citation type="submission" date="2021-06" db="EMBL/GenBank/DDBJ databases">
        <authorList>
            <person name="Sun Q."/>
            <person name="Li D."/>
        </authorList>
    </citation>
    <scope>NUCLEOTIDE SEQUENCE [LARGE SCALE GENOMIC DNA]</scope>
    <source>
        <strain evidence="1 2">MSJ-5</strain>
    </source>
</reference>